<dbReference type="Pfam" id="PF17953">
    <property type="entry name" value="Csm4_C"/>
    <property type="match status" value="1"/>
</dbReference>
<reference evidence="6 7" key="1">
    <citation type="submission" date="2020-10" db="EMBL/GenBank/DDBJ databases">
        <title>Complete genome sequence of Paludibaculum fermentans P105T, a facultatively anaerobic acidobacterium capable of dissimilatory Fe(III) reduction.</title>
        <authorList>
            <person name="Dedysh S.N."/>
            <person name="Beletsky A.V."/>
            <person name="Kulichevskaya I.S."/>
            <person name="Mardanov A.V."/>
            <person name="Ravin N.V."/>
        </authorList>
    </citation>
    <scope>NUCLEOTIDE SEQUENCE [LARGE SCALE GENOMIC DNA]</scope>
    <source>
        <strain evidence="6 7">P105</strain>
    </source>
</reference>
<evidence type="ECO:0000256" key="1">
    <source>
        <dbReference type="ARBA" id="ARBA00005772"/>
    </source>
</evidence>
<dbReference type="Proteomes" id="UP000593892">
    <property type="component" value="Chromosome"/>
</dbReference>
<accession>A0A7S7SHW0</accession>
<evidence type="ECO:0000256" key="4">
    <source>
        <dbReference type="ARBA" id="ARBA00023118"/>
    </source>
</evidence>
<name>A0A7S7SHW0_PALFE</name>
<protein>
    <recommendedName>
        <fullName evidence="2">CRISPR system Cms protein Csm4</fullName>
    </recommendedName>
</protein>
<dbReference type="GO" id="GO:0051607">
    <property type="term" value="P:defense response to virus"/>
    <property type="evidence" value="ECO:0007669"/>
    <property type="project" value="UniProtKB-KW"/>
</dbReference>
<keyword evidence="7" id="KW-1185">Reference proteome</keyword>
<dbReference type="KEGG" id="pfer:IRI77_19625"/>
<dbReference type="EMBL" id="CP063849">
    <property type="protein sequence ID" value="QOY85058.1"/>
    <property type="molecule type" value="Genomic_DNA"/>
</dbReference>
<dbReference type="GO" id="GO:0003723">
    <property type="term" value="F:RNA binding"/>
    <property type="evidence" value="ECO:0007669"/>
    <property type="project" value="UniProtKB-KW"/>
</dbReference>
<evidence type="ECO:0000256" key="3">
    <source>
        <dbReference type="ARBA" id="ARBA00022884"/>
    </source>
</evidence>
<evidence type="ECO:0000256" key="2">
    <source>
        <dbReference type="ARBA" id="ARBA00016109"/>
    </source>
</evidence>
<dbReference type="InterPro" id="IPR040932">
    <property type="entry name" value="Csm4_C"/>
</dbReference>
<sequence>MNPALLIRLRPTTPWRIGPDTGARDQAVSIFHSDALYSALCSSFEQLGLLEEWFNATAQPHTEPAVRFSSCFPWQRGHLYAPPPAGLWPPPAANPTAASKVRWKGATLVPTSVIAGLVKGEQPSEEQWTVDGHSSCLIPGNSRSSTGPFRFVQRSSAAVDRVTGGQIEPHRVTCVQYAPASGLWCAAQFSNPITYAVWAPKLQAAFRLLADTGLGGLRSRGFGRFRNPDFQPGLLPELLFGSALPPAGNAYWLLSLFSPADTDTVEWTAGDYLLTRRTGRVGASQGGGQQKLASRMVAEGSVLLAGQPPLGAVRDVAPPGCPHPVYRSGYAVALPIPWPVTA</sequence>
<evidence type="ECO:0000259" key="5">
    <source>
        <dbReference type="Pfam" id="PF17953"/>
    </source>
</evidence>
<keyword evidence="4" id="KW-0051">Antiviral defense</keyword>
<proteinExistence type="inferred from homology"/>
<keyword evidence="3" id="KW-0694">RNA-binding</keyword>
<comment type="similarity">
    <text evidence="1">Belongs to the CRISPR-associated Csm4 family.</text>
</comment>
<evidence type="ECO:0000313" key="6">
    <source>
        <dbReference type="EMBL" id="QOY85058.1"/>
    </source>
</evidence>
<dbReference type="InterPro" id="IPR005510">
    <property type="entry name" value="Csm4"/>
</dbReference>
<feature type="domain" description="Csm4 C-terminal" evidence="5">
    <location>
        <begin position="248"/>
        <end position="336"/>
    </location>
</feature>
<dbReference type="RefSeq" id="WP_194446728.1">
    <property type="nucleotide sequence ID" value="NZ_CP063849.1"/>
</dbReference>
<organism evidence="6 7">
    <name type="scientific">Paludibaculum fermentans</name>
    <dbReference type="NCBI Taxonomy" id="1473598"/>
    <lineage>
        <taxon>Bacteria</taxon>
        <taxon>Pseudomonadati</taxon>
        <taxon>Acidobacteriota</taxon>
        <taxon>Terriglobia</taxon>
        <taxon>Bryobacterales</taxon>
        <taxon>Bryobacteraceae</taxon>
        <taxon>Paludibaculum</taxon>
    </lineage>
</organism>
<gene>
    <name evidence="6" type="ORF">IRI77_19625</name>
</gene>
<evidence type="ECO:0000313" key="7">
    <source>
        <dbReference type="Proteomes" id="UP000593892"/>
    </source>
</evidence>
<dbReference type="AlphaFoldDB" id="A0A7S7SHW0"/>
<dbReference type="NCBIfam" id="TIGR01903">
    <property type="entry name" value="cas5_csm4"/>
    <property type="match status" value="1"/>
</dbReference>